<evidence type="ECO:0000313" key="3">
    <source>
        <dbReference type="Proteomes" id="UP000006903"/>
    </source>
</evidence>
<sequence length="151" mass="16859">MLSDGEVIGIAVLIAVTMVVSIAYVFWIQGNPFMDTGIDIVVIAHSVNYTGDGWRIWLLIGNHGSRTADIEYLLLNNRVCNIDVNVTRNRVIEHYTLPGQPVPIEPGESIEMVFHTANIKGCDITVSPGLHLRLTLRTSQGRDYYREIIIP</sequence>
<keyword evidence="1" id="KW-1133">Transmembrane helix</keyword>
<dbReference type="Proteomes" id="UP000006903">
    <property type="component" value="Chromosome"/>
</dbReference>
<keyword evidence="1" id="KW-0812">Transmembrane</keyword>
<dbReference type="HOGENOM" id="CLU_1727160_0_0_2"/>
<evidence type="ECO:0000256" key="1">
    <source>
        <dbReference type="SAM" id="Phobius"/>
    </source>
</evidence>
<accession>B8D2N8</accession>
<reference evidence="2 3" key="1">
    <citation type="journal article" date="2009" name="J. Bacteriol.">
        <title>Complete genome sequence of the anaerobic, protein-degrading hyperthermophilic crenarchaeon Desulfurococcus kamchatkensis.</title>
        <authorList>
            <person name="Ravin N.V."/>
            <person name="Mardanov A.V."/>
            <person name="Beletsky A.V."/>
            <person name="Kublanov I.V."/>
            <person name="Kolganova T.V."/>
            <person name="Lebedinsky A.V."/>
            <person name="Chernyh N.A."/>
            <person name="Bonch-Osmolovskaya E.A."/>
            <person name="Skryabin K.G."/>
        </authorList>
    </citation>
    <scope>NUCLEOTIDE SEQUENCE [LARGE SCALE GENOMIC DNA]</scope>
    <source>
        <strain evidence="3">DSM 18924 / JCM 16383 / VKM B-2413 / 1221n</strain>
    </source>
</reference>
<dbReference type="RefSeq" id="WP_012607934.1">
    <property type="nucleotide sequence ID" value="NC_011766.1"/>
</dbReference>
<evidence type="ECO:0008006" key="4">
    <source>
        <dbReference type="Google" id="ProtNLM"/>
    </source>
</evidence>
<dbReference type="eggNOG" id="arCOG03871">
    <property type="taxonomic scope" value="Archaea"/>
</dbReference>
<organism evidence="2 3">
    <name type="scientific">Desulfurococcus amylolyticus (strain DSM 18924 / JCM 16383 / VKM B-2413 / 1221n)</name>
    <name type="common">Desulfurococcus kamchatkensis</name>
    <dbReference type="NCBI Taxonomy" id="490899"/>
    <lineage>
        <taxon>Archaea</taxon>
        <taxon>Thermoproteota</taxon>
        <taxon>Thermoprotei</taxon>
        <taxon>Desulfurococcales</taxon>
        <taxon>Desulfurococcaceae</taxon>
        <taxon>Desulfurococcus</taxon>
    </lineage>
</organism>
<protein>
    <recommendedName>
        <fullName evidence="4">Archaeal Type IV pilin N-terminal domain-containing protein</fullName>
    </recommendedName>
</protein>
<feature type="transmembrane region" description="Helical" evidence="1">
    <location>
        <begin position="7"/>
        <end position="27"/>
    </location>
</feature>
<dbReference type="EMBL" id="CP001140">
    <property type="protein sequence ID" value="ACL10592.1"/>
    <property type="molecule type" value="Genomic_DNA"/>
</dbReference>
<dbReference type="AlphaFoldDB" id="B8D2N8"/>
<gene>
    <name evidence="2" type="ordered locus">DKAM_0266</name>
</gene>
<dbReference type="GeneID" id="7170546"/>
<name>B8D2N8_DESA1</name>
<keyword evidence="1" id="KW-0472">Membrane</keyword>
<dbReference type="KEGG" id="dka:DKAM_0266"/>
<proteinExistence type="predicted"/>
<evidence type="ECO:0000313" key="2">
    <source>
        <dbReference type="EMBL" id="ACL10592.1"/>
    </source>
</evidence>